<dbReference type="EMBL" id="CP032624">
    <property type="protein sequence ID" value="AYG05173.1"/>
    <property type="molecule type" value="Genomic_DNA"/>
</dbReference>
<keyword evidence="1" id="KW-1133">Transmembrane helix</keyword>
<keyword evidence="1" id="KW-0812">Transmembrane</keyword>
<name>A0A387BMX6_9MICO</name>
<evidence type="ECO:0000313" key="3">
    <source>
        <dbReference type="Proteomes" id="UP000275069"/>
    </source>
</evidence>
<gene>
    <name evidence="2" type="ORF">D7I44_17760</name>
</gene>
<keyword evidence="1" id="KW-0472">Membrane</keyword>
<organism evidence="2 3">
    <name type="scientific">Gryllotalpicola protaetiae</name>
    <dbReference type="NCBI Taxonomy" id="2419771"/>
    <lineage>
        <taxon>Bacteria</taxon>
        <taxon>Bacillati</taxon>
        <taxon>Actinomycetota</taxon>
        <taxon>Actinomycetes</taxon>
        <taxon>Micrococcales</taxon>
        <taxon>Microbacteriaceae</taxon>
        <taxon>Gryllotalpicola</taxon>
    </lineage>
</organism>
<dbReference type="KEGG" id="gry:D7I44_17760"/>
<dbReference type="AlphaFoldDB" id="A0A387BMX6"/>
<dbReference type="Proteomes" id="UP000275069">
    <property type="component" value="Chromosome"/>
</dbReference>
<reference evidence="2 3" key="1">
    <citation type="submission" date="2018-09" db="EMBL/GenBank/DDBJ databases">
        <title>Genome sequencing of strain 2DFW10M-5.</title>
        <authorList>
            <person name="Heo J."/>
            <person name="Kim S.-J."/>
            <person name="Kwon S.-W."/>
        </authorList>
    </citation>
    <scope>NUCLEOTIDE SEQUENCE [LARGE SCALE GENOMIC DNA]</scope>
    <source>
        <strain evidence="2 3">2DFW10M-5</strain>
    </source>
</reference>
<evidence type="ECO:0000313" key="2">
    <source>
        <dbReference type="EMBL" id="AYG05173.1"/>
    </source>
</evidence>
<protein>
    <submittedName>
        <fullName evidence="2">Uncharacterized protein</fullName>
    </submittedName>
</protein>
<sequence length="65" mass="7197">MYPAYNVFPMYIGYETKCAFTPLMVMFVAVSTAAKFCAVMVPFDVVIAVWNVTACPLYVLPPVPP</sequence>
<feature type="transmembrane region" description="Helical" evidence="1">
    <location>
        <begin position="37"/>
        <end position="59"/>
    </location>
</feature>
<accession>A0A387BMX6</accession>
<evidence type="ECO:0000256" key="1">
    <source>
        <dbReference type="SAM" id="Phobius"/>
    </source>
</evidence>
<proteinExistence type="predicted"/>
<feature type="transmembrane region" description="Helical" evidence="1">
    <location>
        <begin position="12"/>
        <end position="30"/>
    </location>
</feature>
<keyword evidence="3" id="KW-1185">Reference proteome</keyword>